<organism evidence="2 3">
    <name type="scientific">Araneus ventricosus</name>
    <name type="common">Orbweaver spider</name>
    <name type="synonym">Epeira ventricosa</name>
    <dbReference type="NCBI Taxonomy" id="182803"/>
    <lineage>
        <taxon>Eukaryota</taxon>
        <taxon>Metazoa</taxon>
        <taxon>Ecdysozoa</taxon>
        <taxon>Arthropoda</taxon>
        <taxon>Chelicerata</taxon>
        <taxon>Arachnida</taxon>
        <taxon>Araneae</taxon>
        <taxon>Araneomorphae</taxon>
        <taxon>Entelegynae</taxon>
        <taxon>Araneoidea</taxon>
        <taxon>Araneidae</taxon>
        <taxon>Araneus</taxon>
    </lineage>
</organism>
<evidence type="ECO:0000313" key="2">
    <source>
        <dbReference type="EMBL" id="GBN32633.1"/>
    </source>
</evidence>
<evidence type="ECO:0000256" key="1">
    <source>
        <dbReference type="SAM" id="MobiDB-lite"/>
    </source>
</evidence>
<evidence type="ECO:0000313" key="3">
    <source>
        <dbReference type="Proteomes" id="UP000499080"/>
    </source>
</evidence>
<comment type="caution">
    <text evidence="2">The sequence shown here is derived from an EMBL/GenBank/DDBJ whole genome shotgun (WGS) entry which is preliminary data.</text>
</comment>
<accession>A0A4Y2N0Y1</accession>
<gene>
    <name evidence="2" type="ORF">AVEN_130728_1</name>
</gene>
<keyword evidence="3" id="KW-1185">Reference proteome</keyword>
<dbReference type="AlphaFoldDB" id="A0A4Y2N0Y1"/>
<protein>
    <submittedName>
        <fullName evidence="2">Uncharacterized protein</fullName>
    </submittedName>
</protein>
<dbReference type="EMBL" id="BGPR01008266">
    <property type="protein sequence ID" value="GBN32633.1"/>
    <property type="molecule type" value="Genomic_DNA"/>
</dbReference>
<proteinExistence type="predicted"/>
<reference evidence="2 3" key="1">
    <citation type="journal article" date="2019" name="Sci. Rep.">
        <title>Orb-weaving spider Araneus ventricosus genome elucidates the spidroin gene catalogue.</title>
        <authorList>
            <person name="Kono N."/>
            <person name="Nakamura H."/>
            <person name="Ohtoshi R."/>
            <person name="Moran D.A.P."/>
            <person name="Shinohara A."/>
            <person name="Yoshida Y."/>
            <person name="Fujiwara M."/>
            <person name="Mori M."/>
            <person name="Tomita M."/>
            <person name="Arakawa K."/>
        </authorList>
    </citation>
    <scope>NUCLEOTIDE SEQUENCE [LARGE SCALE GENOMIC DNA]</scope>
</reference>
<feature type="non-terminal residue" evidence="2">
    <location>
        <position position="64"/>
    </location>
</feature>
<name>A0A4Y2N0Y1_ARAVE</name>
<feature type="region of interest" description="Disordered" evidence="1">
    <location>
        <begin position="1"/>
        <end position="52"/>
    </location>
</feature>
<dbReference type="Proteomes" id="UP000499080">
    <property type="component" value="Unassembled WGS sequence"/>
</dbReference>
<sequence length="64" mass="7052">MKRAHTRIMNYLSPGRHHLPMNETAKSDYLTDSSGSEGGTPSRDAPANNFNAQRTVTITKLLHG</sequence>